<dbReference type="InterPro" id="IPR001387">
    <property type="entry name" value="Cro/C1-type_HTH"/>
</dbReference>
<proteinExistence type="predicted"/>
<reference evidence="3" key="3">
    <citation type="submission" date="2024-03" db="EMBL/GenBank/DDBJ databases">
        <title>The Genome Sequence of Enterococcus sp. DIV0242b.</title>
        <authorList>
            <consortium name="The Broad Institute Genomics Platform"/>
            <consortium name="The Broad Institute Microbial Omics Core"/>
            <consortium name="The Broad Institute Genomic Center for Infectious Diseases"/>
            <person name="Earl A."/>
            <person name="Manson A."/>
            <person name="Gilmore M."/>
            <person name="Schwartman J."/>
            <person name="Shea T."/>
            <person name="Abouelleil A."/>
            <person name="Cao P."/>
            <person name="Chapman S."/>
            <person name="Cusick C."/>
            <person name="Young S."/>
            <person name="Neafsey D."/>
            <person name="Nusbaum C."/>
            <person name="Birren B."/>
        </authorList>
    </citation>
    <scope>NUCLEOTIDE SEQUENCE</scope>
    <source>
        <strain evidence="3">9E7_DIV0242</strain>
    </source>
</reference>
<organism evidence="2">
    <name type="scientific">Candidatus Enterococcus clewellii</name>
    <dbReference type="NCBI Taxonomy" id="1834193"/>
    <lineage>
        <taxon>Bacteria</taxon>
        <taxon>Bacillati</taxon>
        <taxon>Bacillota</taxon>
        <taxon>Bacilli</taxon>
        <taxon>Lactobacillales</taxon>
        <taxon>Enterococcaceae</taxon>
        <taxon>Enterococcus</taxon>
    </lineage>
</organism>
<name>A0A242K5M4_9ENTE</name>
<evidence type="ECO:0000313" key="4">
    <source>
        <dbReference type="Proteomes" id="UP000195141"/>
    </source>
</evidence>
<gene>
    <name evidence="3" type="ORF">A5888_001652</name>
    <name evidence="2" type="ORF">A5888_003162</name>
</gene>
<feature type="domain" description="HTH cro/C1-type" evidence="1">
    <location>
        <begin position="11"/>
        <end position="52"/>
    </location>
</feature>
<evidence type="ECO:0000313" key="2">
    <source>
        <dbReference type="EMBL" id="OTP13684.1"/>
    </source>
</evidence>
<evidence type="ECO:0000313" key="3">
    <source>
        <dbReference type="EMBL" id="WYJ89924.1"/>
    </source>
</evidence>
<protein>
    <recommendedName>
        <fullName evidence="1">HTH cro/C1-type domain-containing protein</fullName>
    </recommendedName>
</protein>
<dbReference type="Proteomes" id="UP000195141">
    <property type="component" value="Chromosome"/>
</dbReference>
<dbReference type="EMBL" id="NGMM01000005">
    <property type="protein sequence ID" value="OTP13684.1"/>
    <property type="molecule type" value="Genomic_DNA"/>
</dbReference>
<dbReference type="RefSeq" id="WP_086350158.1">
    <property type="nucleotide sequence ID" value="NZ_CP147247.1"/>
</dbReference>
<dbReference type="SUPFAM" id="SSF47413">
    <property type="entry name" value="lambda repressor-like DNA-binding domains"/>
    <property type="match status" value="1"/>
</dbReference>
<sequence>MINVLKLKGAIVEKGTTQQAVADAIGIDRSTFYRKMKNGGDFSIEEAKKIAKEVPLTNFEAVEIFFGEEVAKTLLFSTEKNQLAHS</sequence>
<dbReference type="Gene3D" id="1.10.260.40">
    <property type="entry name" value="lambda repressor-like DNA-binding domains"/>
    <property type="match status" value="1"/>
</dbReference>
<evidence type="ECO:0000259" key="1">
    <source>
        <dbReference type="Pfam" id="PF01381"/>
    </source>
</evidence>
<dbReference type="InterPro" id="IPR010982">
    <property type="entry name" value="Lambda_DNA-bd_dom_sf"/>
</dbReference>
<dbReference type="AlphaFoldDB" id="A0A242K5M4"/>
<dbReference type="GO" id="GO:0003677">
    <property type="term" value="F:DNA binding"/>
    <property type="evidence" value="ECO:0007669"/>
    <property type="project" value="InterPro"/>
</dbReference>
<dbReference type="OrthoDB" id="2224275at2"/>
<accession>A0A242K5M4</accession>
<dbReference type="CDD" id="cd00093">
    <property type="entry name" value="HTH_XRE"/>
    <property type="match status" value="1"/>
</dbReference>
<dbReference type="EMBL" id="CP147247">
    <property type="protein sequence ID" value="WYJ89924.1"/>
    <property type="molecule type" value="Genomic_DNA"/>
</dbReference>
<dbReference type="Pfam" id="PF01381">
    <property type="entry name" value="HTH_3"/>
    <property type="match status" value="1"/>
</dbReference>
<reference evidence="2" key="1">
    <citation type="submission" date="2017-05" db="EMBL/GenBank/DDBJ databases">
        <title>The Genome Sequence of Enterococcus sp. 9E7_DIV0242.</title>
        <authorList>
            <consortium name="The Broad Institute Genomics Platform"/>
            <consortium name="The Broad Institute Genomic Center for Infectious Diseases"/>
            <person name="Earl A."/>
            <person name="Manson A."/>
            <person name="Schwartman J."/>
            <person name="Gilmore M."/>
            <person name="Abouelleil A."/>
            <person name="Cao P."/>
            <person name="Chapman S."/>
            <person name="Cusick C."/>
            <person name="Shea T."/>
            <person name="Young S."/>
            <person name="Neafsey D."/>
            <person name="Nusbaum C."/>
            <person name="Birren B."/>
        </authorList>
    </citation>
    <scope>NUCLEOTIDE SEQUENCE [LARGE SCALE GENOMIC DNA]</scope>
    <source>
        <strain evidence="2">9E7_DIV0242</strain>
    </source>
</reference>
<reference evidence="3" key="2">
    <citation type="submission" date="2017-05" db="EMBL/GenBank/DDBJ databases">
        <authorList>
            <consortium name="The Broad Institute Genomics Platform"/>
            <consortium name="The Broad Institute Genomic Center for Infectious Diseases"/>
            <person name="Earl A."/>
            <person name="Manson A."/>
            <person name="Schwartman J."/>
            <person name="Gilmore M."/>
            <person name="Abouelleil A."/>
            <person name="Cao P."/>
            <person name="Chapman S."/>
            <person name="Cusick C."/>
            <person name="Shea T."/>
            <person name="Young S."/>
            <person name="Neafsey D."/>
            <person name="Nusbaum C."/>
            <person name="Birren B."/>
        </authorList>
    </citation>
    <scope>NUCLEOTIDE SEQUENCE</scope>
    <source>
        <strain evidence="3">9E7_DIV0242</strain>
    </source>
</reference>
<keyword evidence="4" id="KW-1185">Reference proteome</keyword>